<feature type="compositionally biased region" description="Basic and acidic residues" evidence="1">
    <location>
        <begin position="1279"/>
        <end position="1296"/>
    </location>
</feature>
<sequence length="1345" mass="147616">MGKATSSDDLDAVASASASGTSATRHRSGSRESDATGGSLTPTATRDERPQGDRAQGAEAPVSENDEGEGEDDDDDNDDDDDDDDEDEEDDDEDEDEEDDDEEPWFKSQSVSKEIRSIYRNGDAASCFVTSGDKMVIGTHNGCIHVISTSSFELVRSYRAHKATVTSISISPFPYSTVVSNTSHKHALETLDEGGPSSETASVFSVRSSRTVAGPRTAVKHAHTPSGTIYVATSSVEGNVCVASLSDPKDVMLRNFGRPVHTVALSPNYSRDRTFLSGGTSGSLVVTVGGRIGGKSDATILGNSITSSSGWLNSLGLSSNKGKDTILHDGEGTINTIKWSQSGKFVMWVNEEGIKVMRPKSSDWNDMAGVWKARAEWVNRDSMETYNTSPESSDTTAIQQSPVQESDPAFSTEKLIVGWGGTIWVVDVSPTEPQPDKEPAQRKGGSVSITTILRTNCIISGISLYTPSILLVLAYIEKYDDDDDDENSPQQSSRPRGLHHKHNGLQPELRLIDIESKKQIAADPQEISRFETLSSSDYHMGIIPPPRAATTIRPKSTLDTLWDATVVQPTRLISSAASIRSTFSSSQPAHTRRNSFAPTTTSVAESERSQKDAVARPVGSSKIVILTPYDCVFAVKRGLRDRLTWLEERERYEEAWNIIDQHPDAFTSTGADADDAATITSQDTHGNLNTIDMGLDETLSTLSSLRISNTLASKEKTRIGELWLNQLVNAAEWKTAGEACGKVLKSASQWEHWVTKFTENGRFDEITPYIPANLESPLPSVIYEVLLNHYISVDRFKARELLEQWPSTLFEPTSVIDAIERELPLIDQDSEEWRITVGSLAQLYLASGRYREALKCYIELGDIETTMALINQYHLLEAVGEDIPSIILLHVPMSKITTLPTDELEAATANVIKLLVSGASSGIVKPDTVIEQLRDSKFRVFLYFYIKALWSPEQADSEKPRGRFSRHHGHGQPYALRSPQVSGELRADEGRAVIDNFADVVVEVFATFDRPLLMDFLQSSTAYSFEAASAICDAKHYTRELIYLLSKTGETKRALGLILSDLNDISAAIGFAKQQGDPELWEDLLSYSMDKPDCIRGLLKEAGTIINPIDLVKRIPSGLEIEGLRDGLTHLIREYDIQASISEGVARVLVGEVAMRMEALRKERRRGIKFNVSDRRYREKLQTRQTSDLKRRPNEPLKRVKTYVAAAAPPAEEQTFGPPTEDLDLALSRCAGCDSVLTEGQEHETLIAFGCGHIYHLSHVNLPARAASSRSSTSAAAKDPTDAPDGKKSGVEKSIQERFPPPGLNDKAFTYSRTIGPKVTTARLIRDELRSGCQVCIANNKSTAP</sequence>
<evidence type="ECO:0000259" key="2">
    <source>
        <dbReference type="Pfam" id="PF23411"/>
    </source>
</evidence>
<proteinExistence type="predicted"/>
<feature type="compositionally biased region" description="Low complexity" evidence="1">
    <location>
        <begin position="1268"/>
        <end position="1277"/>
    </location>
</feature>
<comment type="caution">
    <text evidence="3">The sequence shown here is derived from an EMBL/GenBank/DDBJ whole genome shotgun (WGS) entry which is preliminary data.</text>
</comment>
<feature type="region of interest" description="Disordered" evidence="1">
    <location>
        <begin position="1268"/>
        <end position="1307"/>
    </location>
</feature>
<reference evidence="3 4" key="1">
    <citation type="journal article" date="2016" name="Genome Biol. Evol.">
        <title>Divergent and convergent evolution of fungal pathogenicity.</title>
        <authorList>
            <person name="Shang Y."/>
            <person name="Xiao G."/>
            <person name="Zheng P."/>
            <person name="Cen K."/>
            <person name="Zhan S."/>
            <person name="Wang C."/>
        </authorList>
    </citation>
    <scope>NUCLEOTIDE SEQUENCE [LARGE SCALE GENOMIC DNA]</scope>
    <source>
        <strain evidence="3 4">ARSEF 7405</strain>
    </source>
</reference>
<dbReference type="InterPro" id="IPR015943">
    <property type="entry name" value="WD40/YVTN_repeat-like_dom_sf"/>
</dbReference>
<dbReference type="GO" id="GO:0034058">
    <property type="term" value="P:endosomal vesicle fusion"/>
    <property type="evidence" value="ECO:0007669"/>
    <property type="project" value="TreeGrafter"/>
</dbReference>
<dbReference type="GO" id="GO:0006623">
    <property type="term" value="P:protein targeting to vacuole"/>
    <property type="evidence" value="ECO:0007669"/>
    <property type="project" value="InterPro"/>
</dbReference>
<feature type="domain" description="Vps41 beta-propeller" evidence="2">
    <location>
        <begin position="411"/>
        <end position="543"/>
    </location>
</feature>
<dbReference type="GO" id="GO:0005770">
    <property type="term" value="C:late endosome"/>
    <property type="evidence" value="ECO:0007669"/>
    <property type="project" value="TreeGrafter"/>
</dbReference>
<dbReference type="GO" id="GO:0030897">
    <property type="term" value="C:HOPS complex"/>
    <property type="evidence" value="ECO:0007669"/>
    <property type="project" value="TreeGrafter"/>
</dbReference>
<dbReference type="InterPro" id="IPR036322">
    <property type="entry name" value="WD40_repeat_dom_sf"/>
</dbReference>
<dbReference type="InterPro" id="IPR011990">
    <property type="entry name" value="TPR-like_helical_dom_sf"/>
</dbReference>
<feature type="region of interest" description="Disordered" evidence="1">
    <location>
        <begin position="481"/>
        <end position="504"/>
    </location>
</feature>
<dbReference type="Proteomes" id="UP000242877">
    <property type="component" value="Unassembled WGS sequence"/>
</dbReference>
<feature type="compositionally biased region" description="Polar residues" evidence="1">
    <location>
        <begin position="385"/>
        <end position="404"/>
    </location>
</feature>
<dbReference type="InterPro" id="IPR045111">
    <property type="entry name" value="Vps41/Vps8"/>
</dbReference>
<organism evidence="3 4">
    <name type="scientific">Ascosphaera apis ARSEF 7405</name>
    <dbReference type="NCBI Taxonomy" id="392613"/>
    <lineage>
        <taxon>Eukaryota</taxon>
        <taxon>Fungi</taxon>
        <taxon>Dikarya</taxon>
        <taxon>Ascomycota</taxon>
        <taxon>Pezizomycotina</taxon>
        <taxon>Eurotiomycetes</taxon>
        <taxon>Eurotiomycetidae</taxon>
        <taxon>Onygenales</taxon>
        <taxon>Ascosphaeraceae</taxon>
        <taxon>Ascosphaera</taxon>
    </lineage>
</organism>
<dbReference type="GO" id="GO:0016236">
    <property type="term" value="P:macroautophagy"/>
    <property type="evidence" value="ECO:0007669"/>
    <property type="project" value="TreeGrafter"/>
</dbReference>
<dbReference type="InterPro" id="IPR057780">
    <property type="entry name" value="Beta-prop_Vps41"/>
</dbReference>
<dbReference type="Pfam" id="PF23411">
    <property type="entry name" value="Beta-prop_Vps41"/>
    <property type="match status" value="2"/>
</dbReference>
<evidence type="ECO:0000256" key="1">
    <source>
        <dbReference type="SAM" id="MobiDB-lite"/>
    </source>
</evidence>
<dbReference type="GO" id="GO:0009267">
    <property type="term" value="P:cellular response to starvation"/>
    <property type="evidence" value="ECO:0007669"/>
    <property type="project" value="TreeGrafter"/>
</dbReference>
<accession>A0A167W6E6</accession>
<dbReference type="Gene3D" id="1.25.40.10">
    <property type="entry name" value="Tetratricopeptide repeat domain"/>
    <property type="match status" value="1"/>
</dbReference>
<feature type="compositionally biased region" description="Basic and acidic residues" evidence="1">
    <location>
        <begin position="605"/>
        <end position="614"/>
    </location>
</feature>
<dbReference type="EMBL" id="AZGZ01000026">
    <property type="protein sequence ID" value="KZZ88458.1"/>
    <property type="molecule type" value="Genomic_DNA"/>
</dbReference>
<keyword evidence="4" id="KW-1185">Reference proteome</keyword>
<gene>
    <name evidence="3" type="ORF">AAP_05030</name>
</gene>
<dbReference type="PANTHER" id="PTHR12616">
    <property type="entry name" value="VACUOLAR PROTEIN SORTING VPS41"/>
    <property type="match status" value="1"/>
</dbReference>
<evidence type="ECO:0000313" key="4">
    <source>
        <dbReference type="Proteomes" id="UP000242877"/>
    </source>
</evidence>
<dbReference type="VEuPathDB" id="FungiDB:AAP_05030"/>
<feature type="compositionally biased region" description="Polar residues" evidence="1">
    <location>
        <begin position="594"/>
        <end position="604"/>
    </location>
</feature>
<feature type="domain" description="Vps41 beta-propeller" evidence="2">
    <location>
        <begin position="219"/>
        <end position="300"/>
    </location>
</feature>
<feature type="compositionally biased region" description="Acidic residues" evidence="1">
    <location>
        <begin position="64"/>
        <end position="103"/>
    </location>
</feature>
<dbReference type="SUPFAM" id="SSF50978">
    <property type="entry name" value="WD40 repeat-like"/>
    <property type="match status" value="1"/>
</dbReference>
<evidence type="ECO:0000313" key="3">
    <source>
        <dbReference type="EMBL" id="KZZ88458.1"/>
    </source>
</evidence>
<dbReference type="Pfam" id="PF23556">
    <property type="entry name" value="TPR_Vps41"/>
    <property type="match status" value="2"/>
</dbReference>
<dbReference type="PANTHER" id="PTHR12616:SF1">
    <property type="entry name" value="VACUOLAR PROTEIN SORTING-ASSOCIATED PROTEIN 41 HOMOLOG"/>
    <property type="match status" value="1"/>
</dbReference>
<feature type="region of interest" description="Disordered" evidence="1">
    <location>
        <begin position="584"/>
        <end position="614"/>
    </location>
</feature>
<feature type="region of interest" description="Disordered" evidence="1">
    <location>
        <begin position="385"/>
        <end position="407"/>
    </location>
</feature>
<name>A0A167W6E6_9EURO</name>
<feature type="compositionally biased region" description="Low complexity" evidence="1">
    <location>
        <begin position="1"/>
        <end position="23"/>
    </location>
</feature>
<dbReference type="Gene3D" id="2.130.10.10">
    <property type="entry name" value="YVTN repeat-like/Quinoprotein amine dehydrogenase"/>
    <property type="match status" value="1"/>
</dbReference>
<protein>
    <submittedName>
        <fullName evidence="3">WD domain, G-beta repeat containing protein</fullName>
    </submittedName>
</protein>
<dbReference type="OrthoDB" id="244107at2759"/>
<feature type="region of interest" description="Disordered" evidence="1">
    <location>
        <begin position="1"/>
        <end position="110"/>
    </location>
</feature>